<evidence type="ECO:0000256" key="9">
    <source>
        <dbReference type="ARBA" id="ARBA00022801"/>
    </source>
</evidence>
<dbReference type="SUPFAM" id="SSF55486">
    <property type="entry name" value="Metalloproteases ('zincins'), catalytic domain"/>
    <property type="match status" value="1"/>
</dbReference>
<evidence type="ECO:0000259" key="14">
    <source>
        <dbReference type="Pfam" id="PF11940"/>
    </source>
</evidence>
<evidence type="ECO:0000259" key="16">
    <source>
        <dbReference type="Pfam" id="PF17900"/>
    </source>
</evidence>
<dbReference type="InterPro" id="IPR014782">
    <property type="entry name" value="Peptidase_M1_dom"/>
</dbReference>
<dbReference type="Gene3D" id="1.25.50.10">
    <property type="entry name" value="Peptidase M1, alanyl aminopeptidase, C-terminal domain"/>
    <property type="match status" value="1"/>
</dbReference>
<comment type="cofactor">
    <cofactor evidence="2">
        <name>Zn(2+)</name>
        <dbReference type="ChEBI" id="CHEBI:29105"/>
    </cofactor>
</comment>
<keyword evidence="18" id="KW-1185">Reference proteome</keyword>
<evidence type="ECO:0000313" key="18">
    <source>
        <dbReference type="Proteomes" id="UP001143362"/>
    </source>
</evidence>
<organism evidence="17 18">
    <name type="scientific">Candidatus Litorirhabdus singularis</name>
    <dbReference type="NCBI Taxonomy" id="2518993"/>
    <lineage>
        <taxon>Bacteria</taxon>
        <taxon>Pseudomonadati</taxon>
        <taxon>Pseudomonadota</taxon>
        <taxon>Gammaproteobacteria</taxon>
        <taxon>Cellvibrionales</taxon>
        <taxon>Halieaceae</taxon>
        <taxon>Candidatus Litorirhabdus</taxon>
    </lineage>
</organism>
<protein>
    <recommendedName>
        <fullName evidence="5 12">Aminopeptidase N</fullName>
        <ecNumber evidence="4 12">3.4.11.2</ecNumber>
    </recommendedName>
</protein>
<dbReference type="GO" id="GO:0004177">
    <property type="term" value="F:aminopeptidase activity"/>
    <property type="evidence" value="ECO:0007669"/>
    <property type="project" value="UniProtKB-KW"/>
</dbReference>
<dbReference type="InterPro" id="IPR001930">
    <property type="entry name" value="Peptidase_M1"/>
</dbReference>
<dbReference type="Pfam" id="PF17900">
    <property type="entry name" value="Peptidase_M1_N"/>
    <property type="match status" value="1"/>
</dbReference>
<evidence type="ECO:0000256" key="12">
    <source>
        <dbReference type="NCBIfam" id="TIGR02414"/>
    </source>
</evidence>
<evidence type="ECO:0000256" key="5">
    <source>
        <dbReference type="ARBA" id="ARBA00015611"/>
    </source>
</evidence>
<dbReference type="Gene3D" id="3.30.2010.30">
    <property type="match status" value="1"/>
</dbReference>
<evidence type="ECO:0000256" key="8">
    <source>
        <dbReference type="ARBA" id="ARBA00022723"/>
    </source>
</evidence>
<keyword evidence="11" id="KW-0482">Metalloprotease</keyword>
<feature type="domain" description="Peptidase M1 membrane alanine aminopeptidase" evidence="13">
    <location>
        <begin position="230"/>
        <end position="443"/>
    </location>
</feature>
<dbReference type="PANTHER" id="PTHR46322">
    <property type="entry name" value="PUROMYCIN-SENSITIVE AMINOPEPTIDASE"/>
    <property type="match status" value="1"/>
</dbReference>
<evidence type="ECO:0000259" key="13">
    <source>
        <dbReference type="Pfam" id="PF01433"/>
    </source>
</evidence>
<dbReference type="InterPro" id="IPR012779">
    <property type="entry name" value="Peptidase_M1_pepN"/>
</dbReference>
<dbReference type="InterPro" id="IPR045357">
    <property type="entry name" value="Aminopeptidase_N-like_N"/>
</dbReference>
<dbReference type="SUPFAM" id="SSF63737">
    <property type="entry name" value="Leukotriene A4 hydrolase N-terminal domain"/>
    <property type="match status" value="1"/>
</dbReference>
<evidence type="ECO:0000256" key="4">
    <source>
        <dbReference type="ARBA" id="ARBA00012564"/>
    </source>
</evidence>
<feature type="domain" description="Peptidase M1 alanyl aminopeptidase Ig-like fold" evidence="14">
    <location>
        <begin position="448"/>
        <end position="555"/>
    </location>
</feature>
<dbReference type="Gene3D" id="1.10.390.10">
    <property type="entry name" value="Neutral Protease Domain 2"/>
    <property type="match status" value="1"/>
</dbReference>
<dbReference type="InterPro" id="IPR038438">
    <property type="entry name" value="PepN_Ig-like_sf"/>
</dbReference>
<dbReference type="InterPro" id="IPR037144">
    <property type="entry name" value="Peptidase_M1_pepN_C_sf"/>
</dbReference>
<dbReference type="PRINTS" id="PR00756">
    <property type="entry name" value="ALADIPTASE"/>
</dbReference>
<feature type="domain" description="Peptidase M1 alanyl aminopeptidase C-terminal" evidence="15">
    <location>
        <begin position="560"/>
        <end position="876"/>
    </location>
</feature>
<dbReference type="InterPro" id="IPR024601">
    <property type="entry name" value="Peptidase_M1_pepN_C"/>
</dbReference>
<evidence type="ECO:0000256" key="7">
    <source>
        <dbReference type="ARBA" id="ARBA00022670"/>
    </source>
</evidence>
<comment type="catalytic activity">
    <reaction evidence="1">
        <text>Release of an N-terminal amino acid, Xaa-|-Yaa- from a peptide, amide or arylamide. Xaa is preferably Ala, but may be most amino acids including Pro (slow action). When a terminal hydrophobic residue is followed by a prolyl residue, the two may be released as an intact Xaa-Pro dipeptide.</text>
        <dbReference type="EC" id="3.4.11.2"/>
    </reaction>
</comment>
<dbReference type="Pfam" id="PF11940">
    <property type="entry name" value="DUF3458"/>
    <property type="match status" value="1"/>
</dbReference>
<evidence type="ECO:0000259" key="15">
    <source>
        <dbReference type="Pfam" id="PF17432"/>
    </source>
</evidence>
<dbReference type="InterPro" id="IPR027268">
    <property type="entry name" value="Peptidase_M4/M1_CTD_sf"/>
</dbReference>
<dbReference type="Proteomes" id="UP001143362">
    <property type="component" value="Unassembled WGS sequence"/>
</dbReference>
<proteinExistence type="inferred from homology"/>
<evidence type="ECO:0000256" key="3">
    <source>
        <dbReference type="ARBA" id="ARBA00010136"/>
    </source>
</evidence>
<evidence type="ECO:0000313" key="17">
    <source>
        <dbReference type="EMBL" id="MCX2981694.1"/>
    </source>
</evidence>
<sequence>MKDAQAVTIYLKDYQAPAFLIDHTELDFQLYEDHALVQSALTVRRNPDVAAAAQLVLHGQELELLEVAIDGVVQAPGQFHLTEESLLLTAPGDAFIVTCRTRITPQDNTSLEGLYKSRTMFCTQCEAEGFRKITYYLDRPDVMSRFTVRLEAETAKYPVLLSNGNQTDGGVSGDRHWASWHDPFPKPAYLFALVAGDLESLDDSFVTHSGRQVQLRIFVEPKDLDKCAHAMDSLQRSMRWDEEKFGREYDLDIFNIVAVDDFNMGAMENKSLNIFNTSCVLAHPQTTTDAGFQRVEAVVAHEYFHNWSGNRVTCRDWFQLSLKEGFTVYRDAEFSADMGSRTVKRIEEVSMLRTVQFAEDAGPLAHPVRPDSFMEISNFYTVTIYEKGAEVVRMLRTLLGEEKFRAACDLYFERHDGEAVTCEDFVLAMEAVSGRDLSQFRRWYSQAGTPRLAVSEEWDAESGMYTLNFEQSCPPTPGQELKQPFMIPVALGLLGEAGALRLQSPDMPEDAETSDNTNCVLELTQPQQSFRFGPLPERPVPSLLRGFSAPVKMSFDYRPDQLAFLLSHDDDGFNRWEAAQRLAVNAVHAVQLEAVEVDQALLNGLSNVLADVHADAAMVAEILRLPAENTLAELVDTIDVDGIHSARGKVREAVARHLQDALLERYHALAASAAYAPTAAQMAARALRNTCLSYIAVADPERGVALAQQQFEGAENMTDRHAALVTLVHHGEQSVSEAALDTFYAQFKDEPLVVNMWLQVQASAPVKNAIERVRQLLEHPAYDARNPNKIRALVGTFCNANPTNFHALDGSGYELLRETVVELNSSNPQIASRLLTPLTKWRRYDKRQQLMHSELQTIAALPDLSRDVYEVVAKSL</sequence>
<dbReference type="RefSeq" id="WP_279245691.1">
    <property type="nucleotide sequence ID" value="NZ_SHNN01000002.1"/>
</dbReference>
<dbReference type="EC" id="3.4.11.2" evidence="4 12"/>
<comment type="caution">
    <text evidence="17">The sequence shown here is derived from an EMBL/GenBank/DDBJ whole genome shotgun (WGS) entry which is preliminary data.</text>
</comment>
<gene>
    <name evidence="17" type="ORF">EYC98_12565</name>
</gene>
<dbReference type="Gene3D" id="2.60.40.1730">
    <property type="entry name" value="tricorn interacting facor f3 domain"/>
    <property type="match status" value="1"/>
</dbReference>
<keyword evidence="6 17" id="KW-0031">Aminopeptidase</keyword>
<dbReference type="NCBIfam" id="TIGR02414">
    <property type="entry name" value="pepN_proteo"/>
    <property type="match status" value="1"/>
</dbReference>
<dbReference type="PANTHER" id="PTHR46322:SF1">
    <property type="entry name" value="PUROMYCIN-SENSITIVE AMINOPEPTIDASE"/>
    <property type="match status" value="1"/>
</dbReference>
<accession>A0ABT3TI65</accession>
<dbReference type="Pfam" id="PF17432">
    <property type="entry name" value="DUF3458_C"/>
    <property type="match status" value="1"/>
</dbReference>
<feature type="domain" description="Aminopeptidase N-like N-terminal" evidence="16">
    <location>
        <begin position="23"/>
        <end position="190"/>
    </location>
</feature>
<evidence type="ECO:0000256" key="1">
    <source>
        <dbReference type="ARBA" id="ARBA00000098"/>
    </source>
</evidence>
<dbReference type="InterPro" id="IPR035414">
    <property type="entry name" value="Peptidase_M1_pepN_Ig-like"/>
</dbReference>
<keyword evidence="10" id="KW-0862">Zinc</keyword>
<comment type="similarity">
    <text evidence="3">Belongs to the peptidase M1 family.</text>
</comment>
<dbReference type="Pfam" id="PF01433">
    <property type="entry name" value="Peptidase_M1"/>
    <property type="match status" value="1"/>
</dbReference>
<evidence type="ECO:0000256" key="10">
    <source>
        <dbReference type="ARBA" id="ARBA00022833"/>
    </source>
</evidence>
<evidence type="ECO:0000256" key="2">
    <source>
        <dbReference type="ARBA" id="ARBA00001947"/>
    </source>
</evidence>
<dbReference type="EMBL" id="SHNN01000002">
    <property type="protein sequence ID" value="MCX2981694.1"/>
    <property type="molecule type" value="Genomic_DNA"/>
</dbReference>
<dbReference type="CDD" id="cd09600">
    <property type="entry name" value="M1_APN"/>
    <property type="match status" value="1"/>
</dbReference>
<evidence type="ECO:0000256" key="6">
    <source>
        <dbReference type="ARBA" id="ARBA00022438"/>
    </source>
</evidence>
<dbReference type="Gene3D" id="2.60.40.1840">
    <property type="match status" value="1"/>
</dbReference>
<reference evidence="17" key="1">
    <citation type="submission" date="2019-02" db="EMBL/GenBank/DDBJ databases">
        <authorList>
            <person name="Li S.-H."/>
        </authorList>
    </citation>
    <scope>NUCLEOTIDE SEQUENCE</scope>
    <source>
        <strain evidence="17">IMCC14734</strain>
    </source>
</reference>
<dbReference type="InterPro" id="IPR042097">
    <property type="entry name" value="Aminopeptidase_N-like_N_sf"/>
</dbReference>
<keyword evidence="9" id="KW-0378">Hydrolase</keyword>
<keyword evidence="8" id="KW-0479">Metal-binding</keyword>
<keyword evidence="7" id="KW-0645">Protease</keyword>
<evidence type="ECO:0000256" key="11">
    <source>
        <dbReference type="ARBA" id="ARBA00023049"/>
    </source>
</evidence>
<name>A0ABT3TI65_9GAMM</name>